<keyword evidence="1" id="KW-1185">Reference proteome</keyword>
<proteinExistence type="predicted"/>
<evidence type="ECO:0000313" key="2">
    <source>
        <dbReference type="WBParaSite" id="Hba_13185"/>
    </source>
</evidence>
<dbReference type="AlphaFoldDB" id="A0A1I7X720"/>
<evidence type="ECO:0000313" key="1">
    <source>
        <dbReference type="Proteomes" id="UP000095283"/>
    </source>
</evidence>
<accession>A0A1I7X720</accession>
<protein>
    <submittedName>
        <fullName evidence="2">Transposase</fullName>
    </submittedName>
</protein>
<name>A0A1I7X720_HETBA</name>
<reference evidence="2" key="1">
    <citation type="submission" date="2016-11" db="UniProtKB">
        <authorList>
            <consortium name="WormBaseParasite"/>
        </authorList>
    </citation>
    <scope>IDENTIFICATION</scope>
</reference>
<organism evidence="1 2">
    <name type="scientific">Heterorhabditis bacteriophora</name>
    <name type="common">Entomopathogenic nematode worm</name>
    <dbReference type="NCBI Taxonomy" id="37862"/>
    <lineage>
        <taxon>Eukaryota</taxon>
        <taxon>Metazoa</taxon>
        <taxon>Ecdysozoa</taxon>
        <taxon>Nematoda</taxon>
        <taxon>Chromadorea</taxon>
        <taxon>Rhabditida</taxon>
        <taxon>Rhabditina</taxon>
        <taxon>Rhabditomorpha</taxon>
        <taxon>Strongyloidea</taxon>
        <taxon>Heterorhabditidae</taxon>
        <taxon>Heterorhabditis</taxon>
    </lineage>
</organism>
<dbReference type="WBParaSite" id="Hba_13185">
    <property type="protein sequence ID" value="Hba_13185"/>
    <property type="gene ID" value="Hba_13185"/>
</dbReference>
<sequence length="38" mass="4322">MNLLKSGQLKADEQVVIVMNQRHDDCSAQQKLFISSFV</sequence>
<dbReference type="Proteomes" id="UP000095283">
    <property type="component" value="Unplaced"/>
</dbReference>